<dbReference type="PANTHER" id="PTHR12848:SF16">
    <property type="entry name" value="REGULATORY-ASSOCIATED PROTEIN OF MTOR"/>
    <property type="match status" value="1"/>
</dbReference>
<dbReference type="InterPro" id="IPR004083">
    <property type="entry name" value="Raptor"/>
</dbReference>
<dbReference type="GO" id="GO:0030674">
    <property type="term" value="F:protein-macromolecule adaptor activity"/>
    <property type="evidence" value="ECO:0007669"/>
    <property type="project" value="TreeGrafter"/>
</dbReference>
<feature type="region of interest" description="Disordered" evidence="1">
    <location>
        <begin position="526"/>
        <end position="551"/>
    </location>
</feature>
<feature type="chain" id="PRO_5035753646" description="Raptor N-terminal CASPase-like domain-containing protein" evidence="2">
    <location>
        <begin position="22"/>
        <end position="1055"/>
    </location>
</feature>
<dbReference type="GO" id="GO:0009267">
    <property type="term" value="P:cellular response to starvation"/>
    <property type="evidence" value="ECO:0007669"/>
    <property type="project" value="TreeGrafter"/>
</dbReference>
<keyword evidence="4" id="KW-1185">Reference proteome</keyword>
<dbReference type="InterPro" id="IPR011989">
    <property type="entry name" value="ARM-like"/>
</dbReference>
<proteinExistence type="predicted"/>
<evidence type="ECO:0000313" key="4">
    <source>
        <dbReference type="Proteomes" id="UP000835052"/>
    </source>
</evidence>
<dbReference type="GO" id="GO:0071230">
    <property type="term" value="P:cellular response to amino acid stimulus"/>
    <property type="evidence" value="ECO:0007669"/>
    <property type="project" value="TreeGrafter"/>
</dbReference>
<feature type="compositionally biased region" description="Low complexity" evidence="1">
    <location>
        <begin position="47"/>
        <end position="63"/>
    </location>
</feature>
<dbReference type="GO" id="GO:0010506">
    <property type="term" value="P:regulation of autophagy"/>
    <property type="evidence" value="ECO:0007669"/>
    <property type="project" value="TreeGrafter"/>
</dbReference>
<dbReference type="SUPFAM" id="SSF50978">
    <property type="entry name" value="WD40 repeat-like"/>
    <property type="match status" value="1"/>
</dbReference>
<dbReference type="OrthoDB" id="10262360at2759"/>
<dbReference type="EMBL" id="CAJGYM010000024">
    <property type="protein sequence ID" value="CAD6191926.1"/>
    <property type="molecule type" value="Genomic_DNA"/>
</dbReference>
<dbReference type="GO" id="GO:0005737">
    <property type="term" value="C:cytoplasm"/>
    <property type="evidence" value="ECO:0007669"/>
    <property type="project" value="TreeGrafter"/>
</dbReference>
<evidence type="ECO:0000256" key="2">
    <source>
        <dbReference type="SAM" id="SignalP"/>
    </source>
</evidence>
<sequence length="1055" mass="117902">MRPWLAFIWAKILAVDPTCQAELFKENGDESTIGQPVLPKNQHVTLQQSYHGSSQHSSQPDQHSGGHHHHRQRQPAESQQPPGHPSTPQPGDKNKPKTPLRYLYFVAILNDPETSPRQKIVPAFVLATLFHNNYKVAQENLTEKGFVNLCTELLCDNDARECRLLKLWILIGLGRLWSDYNDARWQAVILELDDESPEVRAAAAFAIGSLLKNSSFTNEHATVIDQQLADQLCKKCTFDGAVLVREELIVALQWFVFDFEQRFVKVLLELSRKLHFEVPKKTEDIENEAIDIASHMPSTRSHADRLDSTDAGSSSMYKKKLHSSVFVSAMEETVSQGARRKKEIPAIGVSFAADYEFEDEDYRRRALLQIKHLEGSYGEPVARAWLALLRLSLDPMQHVARMAQRIVKRVEMQSHKMKETISEKLATLSQNQMARQLSHIEMRSPQPDGPPSTADFFRQTSALSKTSDNGHVRFVVGSPATAAVRISPADRAAVFGELFSNDSSPVASEAGDQRLRVDSAGENFLATSGDKRSSLSSSSHPPMKFAVGSPKDYEDEMKSASVASEEFLEDILSNTARTFTPKRVTTGRGEFTKEGESVALRKVINDPLVSTQFIPWCSRVFVEPIMQVLQSDATDDRTSDEVLTRTSPSDWAMHQLEGHRQTAETDLKALRNPTKGQSSSNPSQVMTPVYLKTKQFKNPVTAVATSKIRKCVYATDGEKISIIVHEKDVSHCRTFDCNGGNPFTNDHVSQLITINEEAREMILCCSPIGIIRIWDPCYDSFSAGYERVPVLLTSAFPLMEYTKYSNTEAACLFDWNQSSGRVLCTGPKSVRIWDAHYEKTIQDIHYPQRSAGIGPPTALSGDLDSDSDLVAVGFSDGSVDVYDLRMPKHRALRLALETTLSSVMHLSLRRQENSNGTVFASNRNGLVVTWEPRMYKEPVQKLQIPWPKESHKAMSVHSDATHFVTTSADLIRFYDVNGPLLARLRGKIDKVATEKQNGTPFYPEVTAITMQQIRYQVVAGFSDKTIGIFAPGATIPMDPLCLTVNLYSILGFVIK</sequence>
<accession>A0A8S1H6B9</accession>
<dbReference type="InterPro" id="IPR036322">
    <property type="entry name" value="WD40_repeat_dom_sf"/>
</dbReference>
<dbReference type="SUPFAM" id="SSF48371">
    <property type="entry name" value="ARM repeat"/>
    <property type="match status" value="1"/>
</dbReference>
<feature type="region of interest" description="Disordered" evidence="1">
    <location>
        <begin position="46"/>
        <end position="97"/>
    </location>
</feature>
<dbReference type="Gene3D" id="2.130.10.10">
    <property type="entry name" value="YVTN repeat-like/Quinoprotein amine dehydrogenase"/>
    <property type="match status" value="1"/>
</dbReference>
<gene>
    <name evidence="3" type="ORF">CAUJ_LOCUS7845</name>
</gene>
<dbReference type="GO" id="GO:0030307">
    <property type="term" value="P:positive regulation of cell growth"/>
    <property type="evidence" value="ECO:0007669"/>
    <property type="project" value="TreeGrafter"/>
</dbReference>
<dbReference type="AlphaFoldDB" id="A0A8S1H6B9"/>
<dbReference type="InterPro" id="IPR016024">
    <property type="entry name" value="ARM-type_fold"/>
</dbReference>
<keyword evidence="2" id="KW-0732">Signal</keyword>
<evidence type="ECO:0008006" key="5">
    <source>
        <dbReference type="Google" id="ProtNLM"/>
    </source>
</evidence>
<dbReference type="PANTHER" id="PTHR12848">
    <property type="entry name" value="REGULATORY-ASSOCIATED PROTEIN OF MTOR"/>
    <property type="match status" value="1"/>
</dbReference>
<organism evidence="3 4">
    <name type="scientific">Caenorhabditis auriculariae</name>
    <dbReference type="NCBI Taxonomy" id="2777116"/>
    <lineage>
        <taxon>Eukaryota</taxon>
        <taxon>Metazoa</taxon>
        <taxon>Ecdysozoa</taxon>
        <taxon>Nematoda</taxon>
        <taxon>Chromadorea</taxon>
        <taxon>Rhabditida</taxon>
        <taxon>Rhabditina</taxon>
        <taxon>Rhabditomorpha</taxon>
        <taxon>Rhabditoidea</taxon>
        <taxon>Rhabditidae</taxon>
        <taxon>Peloderinae</taxon>
        <taxon>Caenorhabditis</taxon>
    </lineage>
</organism>
<evidence type="ECO:0000313" key="3">
    <source>
        <dbReference type="EMBL" id="CAD6191926.1"/>
    </source>
</evidence>
<dbReference type="GO" id="GO:0038202">
    <property type="term" value="P:TORC1 signaling"/>
    <property type="evidence" value="ECO:0007669"/>
    <property type="project" value="TreeGrafter"/>
</dbReference>
<dbReference type="Gene3D" id="1.25.10.10">
    <property type="entry name" value="Leucine-rich Repeat Variant"/>
    <property type="match status" value="1"/>
</dbReference>
<name>A0A8S1H6B9_9PELO</name>
<dbReference type="GO" id="GO:0031931">
    <property type="term" value="C:TORC1 complex"/>
    <property type="evidence" value="ECO:0007669"/>
    <property type="project" value="InterPro"/>
</dbReference>
<dbReference type="InterPro" id="IPR015943">
    <property type="entry name" value="WD40/YVTN_repeat-like_dom_sf"/>
</dbReference>
<dbReference type="Proteomes" id="UP000835052">
    <property type="component" value="Unassembled WGS sequence"/>
</dbReference>
<comment type="caution">
    <text evidence="3">The sequence shown here is derived from an EMBL/GenBank/DDBJ whole genome shotgun (WGS) entry which is preliminary data.</text>
</comment>
<feature type="signal peptide" evidence="2">
    <location>
        <begin position="1"/>
        <end position="21"/>
    </location>
</feature>
<reference evidence="3" key="1">
    <citation type="submission" date="2020-10" db="EMBL/GenBank/DDBJ databases">
        <authorList>
            <person name="Kikuchi T."/>
        </authorList>
    </citation>
    <scope>NUCLEOTIDE SEQUENCE</scope>
    <source>
        <strain evidence="3">NKZ352</strain>
    </source>
</reference>
<evidence type="ECO:0000256" key="1">
    <source>
        <dbReference type="SAM" id="MobiDB-lite"/>
    </source>
</evidence>
<protein>
    <recommendedName>
        <fullName evidence="5">Raptor N-terminal CASPase-like domain-containing protein</fullName>
    </recommendedName>
</protein>